<organism evidence="7 8">
    <name type="scientific">Limosilactobacillus fermentum</name>
    <name type="common">Lactobacillus fermentum</name>
    <dbReference type="NCBI Taxonomy" id="1613"/>
    <lineage>
        <taxon>Bacteria</taxon>
        <taxon>Bacillati</taxon>
        <taxon>Bacillota</taxon>
        <taxon>Bacilli</taxon>
        <taxon>Lactobacillales</taxon>
        <taxon>Lactobacillaceae</taxon>
        <taxon>Limosilactobacillus</taxon>
    </lineage>
</organism>
<reference evidence="7 8" key="1">
    <citation type="submission" date="2016-09" db="EMBL/GenBank/DDBJ databases">
        <title>Genome Sequence of the Lactobacillus fermentum strain NCC2970 (CNCM I-5068).</title>
        <authorList>
            <person name="Barretto C."/>
            <person name="Ngom-Bru C."/>
            <person name="Genevaz A."/>
            <person name="Fournier C."/>
            <person name="Moine D."/>
            <person name="Kassam M."/>
            <person name="Iltis A."/>
            <person name="Sagory-Zalkind P."/>
            <person name="Faucherand G."/>
            <person name="Descombes P."/>
            <person name="Duboux S."/>
        </authorList>
    </citation>
    <scope>NUCLEOTIDE SEQUENCE [LARGE SCALE GENOMIC DNA]</scope>
    <source>
        <strain evidence="7 8">NCC2970</strain>
    </source>
</reference>
<evidence type="ECO:0000256" key="2">
    <source>
        <dbReference type="ARBA" id="ARBA00022771"/>
    </source>
</evidence>
<dbReference type="InterPro" id="IPR001876">
    <property type="entry name" value="Znf_RanBP2"/>
</dbReference>
<gene>
    <name evidence="7" type="ORF">LACFE_CDS0480</name>
</gene>
<feature type="region of interest" description="Disordered" evidence="4">
    <location>
        <begin position="70"/>
        <end position="96"/>
    </location>
</feature>
<keyword evidence="5" id="KW-1133">Transmembrane helix</keyword>
<dbReference type="InterPro" id="IPR025874">
    <property type="entry name" value="DZR"/>
</dbReference>
<dbReference type="Pfam" id="PF12773">
    <property type="entry name" value="DZR"/>
    <property type="match status" value="1"/>
</dbReference>
<keyword evidence="5" id="KW-0812">Transmembrane</keyword>
<sequence>MMICNHCGTENDATAKFCIYCGHALIGPESAPKQEAYSTNQCPNCGTENTPSAKYCVSCGHALTPSKHVQDSQTTTTQASTKSRSTARNTSSPNTSSHSYFLLKLVIVVAILIFAIPKGYAYIQQAMIPKGSADYDTIIDHVTKHDGQDIIILQMKDLLNQATVNESPSVFIEKNKDTGRYVFPIKIAKKKTYCYVVKVIEQFYADGSYKYSYVAVSLDKNKKNKYENKILDPNHFEKEFHQKDAYGYTADELPN</sequence>
<keyword evidence="2" id="KW-0863">Zinc-finger</keyword>
<keyword evidence="1" id="KW-0479">Metal-binding</keyword>
<feature type="domain" description="RanBP2-type" evidence="6">
    <location>
        <begin position="38"/>
        <end position="62"/>
    </location>
</feature>
<dbReference type="GO" id="GO:0008270">
    <property type="term" value="F:zinc ion binding"/>
    <property type="evidence" value="ECO:0007669"/>
    <property type="project" value="UniProtKB-KW"/>
</dbReference>
<feature type="compositionally biased region" description="Low complexity" evidence="4">
    <location>
        <begin position="72"/>
        <end position="88"/>
    </location>
</feature>
<evidence type="ECO:0000256" key="1">
    <source>
        <dbReference type="ARBA" id="ARBA00022723"/>
    </source>
</evidence>
<evidence type="ECO:0000313" key="8">
    <source>
        <dbReference type="Proteomes" id="UP000094714"/>
    </source>
</evidence>
<evidence type="ECO:0000256" key="5">
    <source>
        <dbReference type="SAM" id="Phobius"/>
    </source>
</evidence>
<feature type="transmembrane region" description="Helical" evidence="5">
    <location>
        <begin position="101"/>
        <end position="123"/>
    </location>
</feature>
<name>A0A1D7ZVW6_LIMFE</name>
<feature type="domain" description="RanBP2-type" evidence="6">
    <location>
        <begin position="3"/>
        <end position="24"/>
    </location>
</feature>
<dbReference type="EMBL" id="CP017151">
    <property type="protein sequence ID" value="AOR73949.1"/>
    <property type="molecule type" value="Genomic_DNA"/>
</dbReference>
<dbReference type="Proteomes" id="UP000094714">
    <property type="component" value="Chromosome"/>
</dbReference>
<proteinExistence type="predicted"/>
<dbReference type="AlphaFoldDB" id="A0A1D7ZVW6"/>
<keyword evidence="3" id="KW-0862">Zinc</keyword>
<evidence type="ECO:0000256" key="3">
    <source>
        <dbReference type="ARBA" id="ARBA00022833"/>
    </source>
</evidence>
<keyword evidence="5" id="KW-0472">Membrane</keyword>
<evidence type="ECO:0000313" key="7">
    <source>
        <dbReference type="EMBL" id="AOR73949.1"/>
    </source>
</evidence>
<evidence type="ECO:0000259" key="6">
    <source>
        <dbReference type="SMART" id="SM00547"/>
    </source>
</evidence>
<accession>A0A1D7ZVW6</accession>
<dbReference type="PATRIC" id="fig|1613.112.peg.507"/>
<evidence type="ECO:0000256" key="4">
    <source>
        <dbReference type="SAM" id="MobiDB-lite"/>
    </source>
</evidence>
<dbReference type="SMART" id="SM00547">
    <property type="entry name" value="ZnF_RBZ"/>
    <property type="match status" value="2"/>
</dbReference>
<protein>
    <recommendedName>
        <fullName evidence="6">RanBP2-type domain-containing protein</fullName>
    </recommendedName>
</protein>